<gene>
    <name evidence="2" type="ordered locus">Pedsa_0198</name>
</gene>
<dbReference type="PANTHER" id="PTHR34818:SF1">
    <property type="entry name" value="PROTEIN BLI-3"/>
    <property type="match status" value="1"/>
</dbReference>
<sequence>MENNHDSSVENLKGQEAIEKLNTLVEKAKTCFFCTGIKTGIPANAIPMTALEVDDRGNIWFISKKDSTKNKDIEQDPFTHLFFQGSTYSNFLSVYGISEIIIDQNKLDKLWDSSFNTWFESKEDPNITLIKLIPSEAHYWESKNGHLITLAQIALSGFLGEANDVGREGDLEI</sequence>
<evidence type="ECO:0000259" key="1">
    <source>
        <dbReference type="Pfam" id="PF16242"/>
    </source>
</evidence>
<dbReference type="RefSeq" id="WP_013631287.1">
    <property type="nucleotide sequence ID" value="NC_015177.1"/>
</dbReference>
<evidence type="ECO:0000313" key="2">
    <source>
        <dbReference type="EMBL" id="ADY50784.1"/>
    </source>
</evidence>
<dbReference type="HOGENOM" id="CLU_091428_1_0_10"/>
<dbReference type="Proteomes" id="UP000000310">
    <property type="component" value="Chromosome"/>
</dbReference>
<name>F0SDQ7_PSESL</name>
<reference evidence="3" key="2">
    <citation type="submission" date="2011-02" db="EMBL/GenBank/DDBJ databases">
        <title>The complete genome of Pedobacter saltans DSM 12145.</title>
        <authorList>
            <consortium name="US DOE Joint Genome Institute (JGI-PGF)"/>
            <person name="Lucas S."/>
            <person name="Copeland A."/>
            <person name="Lapidus A."/>
            <person name="Bruce D."/>
            <person name="Goodwin L."/>
            <person name="Pitluck S."/>
            <person name="Kyrpides N."/>
            <person name="Mavromatis K."/>
            <person name="Pagani I."/>
            <person name="Ivanova N."/>
            <person name="Ovchinnikova G."/>
            <person name="Lu M."/>
            <person name="Detter J.C."/>
            <person name="Han C."/>
            <person name="Land M."/>
            <person name="Hauser L."/>
            <person name="Markowitz V."/>
            <person name="Cheng J.-F."/>
            <person name="Hugenholtz P."/>
            <person name="Woyke T."/>
            <person name="Wu D."/>
            <person name="Tindall B."/>
            <person name="Pomrenke H.G."/>
            <person name="Brambilla E."/>
            <person name="Klenk H.-P."/>
            <person name="Eisen J.A."/>
        </authorList>
    </citation>
    <scope>NUCLEOTIDE SEQUENCE [LARGE SCALE GENOMIC DNA]</scope>
    <source>
        <strain evidence="3">ATCC 51119 / DSM 12145 / JCM 21818 / LMG 10337 / NBRC 100064 / NCIMB 13643</strain>
    </source>
</reference>
<dbReference type="STRING" id="762903.Pedsa_0198"/>
<dbReference type="Pfam" id="PF16242">
    <property type="entry name" value="Pyrid_ox_like"/>
    <property type="match status" value="1"/>
</dbReference>
<organism evidence="2 3">
    <name type="scientific">Pseudopedobacter saltans (strain ATCC 51119 / DSM 12145 / JCM 21818 / CCUG 39354 / LMG 10337 / NBRC 100064 / NCIMB 13643)</name>
    <name type="common">Pedobacter saltans</name>
    <dbReference type="NCBI Taxonomy" id="762903"/>
    <lineage>
        <taxon>Bacteria</taxon>
        <taxon>Pseudomonadati</taxon>
        <taxon>Bacteroidota</taxon>
        <taxon>Sphingobacteriia</taxon>
        <taxon>Sphingobacteriales</taxon>
        <taxon>Sphingobacteriaceae</taxon>
        <taxon>Pseudopedobacter</taxon>
    </lineage>
</organism>
<dbReference type="SUPFAM" id="SSF50475">
    <property type="entry name" value="FMN-binding split barrel"/>
    <property type="match status" value="1"/>
</dbReference>
<proteinExistence type="predicted"/>
<dbReference type="OrthoDB" id="1432662at2"/>
<dbReference type="KEGG" id="psn:Pedsa_0198"/>
<dbReference type="InterPro" id="IPR012349">
    <property type="entry name" value="Split_barrel_FMN-bd"/>
</dbReference>
<dbReference type="EMBL" id="CP002545">
    <property type="protein sequence ID" value="ADY50784.1"/>
    <property type="molecule type" value="Genomic_DNA"/>
</dbReference>
<dbReference type="Gene3D" id="2.30.110.10">
    <property type="entry name" value="Electron Transport, Fmn-binding Protein, Chain A"/>
    <property type="match status" value="1"/>
</dbReference>
<keyword evidence="3" id="KW-1185">Reference proteome</keyword>
<dbReference type="AlphaFoldDB" id="F0SDQ7"/>
<dbReference type="InterPro" id="IPR038725">
    <property type="entry name" value="YdaG_split_barrel_FMN-bd"/>
</dbReference>
<dbReference type="eggNOG" id="COG3871">
    <property type="taxonomic scope" value="Bacteria"/>
</dbReference>
<protein>
    <submittedName>
        <fullName evidence="2">Pyridoxamine 5'-phosphate oxidase-related FMN-binding protein</fullName>
    </submittedName>
</protein>
<feature type="domain" description="General stress protein FMN-binding split barrel" evidence="1">
    <location>
        <begin position="16"/>
        <end position="160"/>
    </location>
</feature>
<reference evidence="2 3" key="1">
    <citation type="journal article" date="2011" name="Stand. Genomic Sci.">
        <title>Complete genome sequence of the gliding, heparinolytic Pedobacter saltans type strain (113).</title>
        <authorList>
            <person name="Liolios K."/>
            <person name="Sikorski J."/>
            <person name="Lu M."/>
            <person name="Nolan M."/>
            <person name="Lapidus A."/>
            <person name="Lucas S."/>
            <person name="Hammon N."/>
            <person name="Deshpande S."/>
            <person name="Cheng J.F."/>
            <person name="Tapia R."/>
            <person name="Han C."/>
            <person name="Goodwin L."/>
            <person name="Pitluck S."/>
            <person name="Huntemann M."/>
            <person name="Ivanova N."/>
            <person name="Pagani I."/>
            <person name="Mavromatis K."/>
            <person name="Ovchinikova G."/>
            <person name="Pati A."/>
            <person name="Chen A."/>
            <person name="Palaniappan K."/>
            <person name="Land M."/>
            <person name="Hauser L."/>
            <person name="Brambilla E.M."/>
            <person name="Kotsyurbenko O."/>
            <person name="Rohde M."/>
            <person name="Tindall B.J."/>
            <person name="Abt B."/>
            <person name="Goker M."/>
            <person name="Detter J.C."/>
            <person name="Woyke T."/>
            <person name="Bristow J."/>
            <person name="Eisen J.A."/>
            <person name="Markowitz V."/>
            <person name="Hugenholtz P."/>
            <person name="Klenk H.P."/>
            <person name="Kyrpides N.C."/>
        </authorList>
    </citation>
    <scope>NUCLEOTIDE SEQUENCE [LARGE SCALE GENOMIC DNA]</scope>
    <source>
        <strain evidence="3">ATCC 51119 / DSM 12145 / JCM 21818 / LMG 10337 / NBRC 100064 / NCIMB 13643</strain>
    </source>
</reference>
<dbReference type="PANTHER" id="PTHR34818">
    <property type="entry name" value="PROTEIN BLI-3"/>
    <property type="match status" value="1"/>
</dbReference>
<dbReference type="InterPro" id="IPR052917">
    <property type="entry name" value="Stress-Dev_Protein"/>
</dbReference>
<accession>F0SDQ7</accession>
<evidence type="ECO:0000313" key="3">
    <source>
        <dbReference type="Proteomes" id="UP000000310"/>
    </source>
</evidence>